<feature type="transmembrane region" description="Helical" evidence="3">
    <location>
        <begin position="218"/>
        <end position="238"/>
    </location>
</feature>
<feature type="transmembrane region" description="Helical" evidence="3">
    <location>
        <begin position="123"/>
        <end position="143"/>
    </location>
</feature>
<dbReference type="Proteomes" id="UP000292346">
    <property type="component" value="Unassembled WGS sequence"/>
</dbReference>
<keyword evidence="3" id="KW-0812">Transmembrane</keyword>
<keyword evidence="2" id="KW-0804">Transcription</keyword>
<comment type="caution">
    <text evidence="4">The sequence shown here is derived from an EMBL/GenBank/DDBJ whole genome shotgun (WGS) entry which is preliminary data.</text>
</comment>
<feature type="transmembrane region" description="Helical" evidence="3">
    <location>
        <begin position="98"/>
        <end position="117"/>
    </location>
</feature>
<organism evidence="4 5">
    <name type="scientific">Kribbella soli</name>
    <dbReference type="NCBI Taxonomy" id="1124743"/>
    <lineage>
        <taxon>Bacteria</taxon>
        <taxon>Bacillati</taxon>
        <taxon>Actinomycetota</taxon>
        <taxon>Actinomycetes</taxon>
        <taxon>Propionibacteriales</taxon>
        <taxon>Kribbellaceae</taxon>
        <taxon>Kribbella</taxon>
    </lineage>
</organism>
<reference evidence="4 5" key="1">
    <citation type="submission" date="2019-02" db="EMBL/GenBank/DDBJ databases">
        <title>Kribbella capetownensis sp. nov. and Kribbella speibonae sp. nov., isolated from soil.</title>
        <authorList>
            <person name="Curtis S.M."/>
            <person name="Norton I."/>
            <person name="Everest G.J."/>
            <person name="Meyers P.R."/>
        </authorList>
    </citation>
    <scope>NUCLEOTIDE SEQUENCE [LARGE SCALE GENOMIC DNA]</scope>
    <source>
        <strain evidence="4 5">KCTC 29219</strain>
    </source>
</reference>
<dbReference type="OrthoDB" id="3822520at2"/>
<evidence type="ECO:0000313" key="4">
    <source>
        <dbReference type="EMBL" id="TCC07210.1"/>
    </source>
</evidence>
<feature type="transmembrane region" description="Helical" evidence="3">
    <location>
        <begin position="250"/>
        <end position="270"/>
    </location>
</feature>
<evidence type="ECO:0000256" key="1">
    <source>
        <dbReference type="ARBA" id="ARBA00023015"/>
    </source>
</evidence>
<accession>A0A4R0HD76</accession>
<gene>
    <name evidence="4" type="ORF">E0H45_14430</name>
</gene>
<sequence>MTQQPRTWHANEAELRALADGVAGPALGASVESHLMRCGACRARMNDLVDGVLLDSVWSAIRETVEAPRPSVFERLLRKFGVSAESGRLLVAVPAMRGAWLIGATAALLFAGGAALFASGFGLALFLLVAPLVPVMGVAAAYGGDADPSHELVVTTPYSAGRLLLLRTAAVLATSLPVAALVGLALPGPAWLAVAWLIPGLAFVSLSLAAAPFVGATVSSGAVAATWSAIAIAVSKIGDPMDLAGPAVQVGSLVLCAAAVTTILTHFRLFDLPRGQT</sequence>
<dbReference type="EMBL" id="SJJZ01000002">
    <property type="protein sequence ID" value="TCC07210.1"/>
    <property type="molecule type" value="Genomic_DNA"/>
</dbReference>
<proteinExistence type="predicted"/>
<dbReference type="InterPro" id="IPR041916">
    <property type="entry name" value="Anti_sigma_zinc_sf"/>
</dbReference>
<keyword evidence="1" id="KW-0805">Transcription regulation</keyword>
<keyword evidence="3" id="KW-0472">Membrane</keyword>
<keyword evidence="3" id="KW-1133">Transmembrane helix</keyword>
<dbReference type="AlphaFoldDB" id="A0A4R0HD76"/>
<feature type="transmembrane region" description="Helical" evidence="3">
    <location>
        <begin position="190"/>
        <end position="211"/>
    </location>
</feature>
<evidence type="ECO:0000256" key="2">
    <source>
        <dbReference type="ARBA" id="ARBA00023163"/>
    </source>
</evidence>
<dbReference type="RefSeq" id="WP_131337854.1">
    <property type="nucleotide sequence ID" value="NZ_SJJZ01000002.1"/>
</dbReference>
<evidence type="ECO:0000313" key="5">
    <source>
        <dbReference type="Proteomes" id="UP000292346"/>
    </source>
</evidence>
<keyword evidence="5" id="KW-1185">Reference proteome</keyword>
<dbReference type="Gene3D" id="1.10.10.1320">
    <property type="entry name" value="Anti-sigma factor, zinc-finger domain"/>
    <property type="match status" value="1"/>
</dbReference>
<feature type="transmembrane region" description="Helical" evidence="3">
    <location>
        <begin position="164"/>
        <end position="184"/>
    </location>
</feature>
<name>A0A4R0HD76_9ACTN</name>
<evidence type="ECO:0000256" key="3">
    <source>
        <dbReference type="SAM" id="Phobius"/>
    </source>
</evidence>
<protein>
    <submittedName>
        <fullName evidence="4">Zf-HC2 domain-containing protein</fullName>
    </submittedName>
</protein>